<dbReference type="PROSITE" id="PS50853">
    <property type="entry name" value="FN3"/>
    <property type="match status" value="1"/>
</dbReference>
<evidence type="ECO:0000313" key="3">
    <source>
        <dbReference type="EMBL" id="KAG8194355.1"/>
    </source>
</evidence>
<feature type="region of interest" description="Disordered" evidence="1">
    <location>
        <begin position="262"/>
        <end position="347"/>
    </location>
</feature>
<feature type="compositionally biased region" description="Basic and acidic residues" evidence="1">
    <location>
        <begin position="322"/>
        <end position="333"/>
    </location>
</feature>
<dbReference type="InterPro" id="IPR013783">
    <property type="entry name" value="Ig-like_fold"/>
</dbReference>
<feature type="compositionally biased region" description="Basic and acidic residues" evidence="1">
    <location>
        <begin position="288"/>
        <end position="298"/>
    </location>
</feature>
<gene>
    <name evidence="3" type="ORF">JTE90_029226</name>
</gene>
<evidence type="ECO:0000313" key="4">
    <source>
        <dbReference type="Proteomes" id="UP000827092"/>
    </source>
</evidence>
<evidence type="ECO:0000256" key="1">
    <source>
        <dbReference type="SAM" id="MobiDB-lite"/>
    </source>
</evidence>
<organism evidence="3 4">
    <name type="scientific">Oedothorax gibbosus</name>
    <dbReference type="NCBI Taxonomy" id="931172"/>
    <lineage>
        <taxon>Eukaryota</taxon>
        <taxon>Metazoa</taxon>
        <taxon>Ecdysozoa</taxon>
        <taxon>Arthropoda</taxon>
        <taxon>Chelicerata</taxon>
        <taxon>Arachnida</taxon>
        <taxon>Araneae</taxon>
        <taxon>Araneomorphae</taxon>
        <taxon>Entelegynae</taxon>
        <taxon>Araneoidea</taxon>
        <taxon>Linyphiidae</taxon>
        <taxon>Erigoninae</taxon>
        <taxon>Oedothorax</taxon>
    </lineage>
</organism>
<dbReference type="InterPro" id="IPR036116">
    <property type="entry name" value="FN3_sf"/>
</dbReference>
<dbReference type="AlphaFoldDB" id="A0AAV6VC63"/>
<keyword evidence="4" id="KW-1185">Reference proteome</keyword>
<accession>A0AAV6VC63</accession>
<feature type="domain" description="Fibronectin type-III" evidence="2">
    <location>
        <begin position="61"/>
        <end position="156"/>
    </location>
</feature>
<feature type="region of interest" description="Disordered" evidence="1">
    <location>
        <begin position="420"/>
        <end position="442"/>
    </location>
</feature>
<proteinExistence type="predicted"/>
<dbReference type="SMART" id="SM00060">
    <property type="entry name" value="FN3"/>
    <property type="match status" value="1"/>
</dbReference>
<dbReference type="SUPFAM" id="SSF49265">
    <property type="entry name" value="Fibronectin type III"/>
    <property type="match status" value="1"/>
</dbReference>
<dbReference type="CDD" id="cd00063">
    <property type="entry name" value="FN3"/>
    <property type="match status" value="1"/>
</dbReference>
<evidence type="ECO:0000259" key="2">
    <source>
        <dbReference type="PROSITE" id="PS50853"/>
    </source>
</evidence>
<dbReference type="InterPro" id="IPR003961">
    <property type="entry name" value="FN3_dom"/>
</dbReference>
<name>A0AAV6VC63_9ARAC</name>
<comment type="caution">
    <text evidence="3">The sequence shown here is derived from an EMBL/GenBank/DDBJ whole genome shotgun (WGS) entry which is preliminary data.</text>
</comment>
<dbReference type="EMBL" id="JAFNEN010000104">
    <property type="protein sequence ID" value="KAG8194355.1"/>
    <property type="molecule type" value="Genomic_DNA"/>
</dbReference>
<dbReference type="Proteomes" id="UP000827092">
    <property type="component" value="Unassembled WGS sequence"/>
</dbReference>
<protein>
    <recommendedName>
        <fullName evidence="2">Fibronectin type-III domain-containing protein</fullName>
    </recommendedName>
</protein>
<reference evidence="3 4" key="1">
    <citation type="journal article" date="2022" name="Nat. Ecol. Evol.">
        <title>A masculinizing supergene underlies an exaggerated male reproductive morph in a spider.</title>
        <authorList>
            <person name="Hendrickx F."/>
            <person name="De Corte Z."/>
            <person name="Sonet G."/>
            <person name="Van Belleghem S.M."/>
            <person name="Kostlbacher S."/>
            <person name="Vangestel C."/>
        </authorList>
    </citation>
    <scope>NUCLEOTIDE SEQUENCE [LARGE SCALE GENOMIC DNA]</scope>
    <source>
        <strain evidence="3">W744_W776</strain>
    </source>
</reference>
<sequence length="528" mass="59678">MKRALIEFSLLTDIESMTFIDRISFTDFRCRLAHFRITDAITGEAQTVTEPQNSIALPSLLPGSPGKPVITRHNDTIHLTWLPPSNKVESDIESYIVEVKIHHSDWEVIHETGDPRTECIMPMPKVDKPWKVRIVAVNKYGAGKPSHSESKIIEENPLDFEGMGMIQLGKSPRKFDEVSEQGMDQSGQSSEIFSQENHKGYERPDQLAEQFTESNEKIFEKIDALRHYEEQFTDGNKQLFDKVTDDELPFIQANYKEKSDLYEDTDDKNEEISNNLQDNDNLYEYADSDEKINADRMKQLRPGPKKPLLKNLELSEDENNPDFERNSHDETRRGSPKYIGQSDGFSEEMHLNKKQVGGEIQLKSLKSENKDGFVNKDLLGQSADRKFNNVGTSLESVDGEFDNMDQNQEGIVDILDSSIDDGNEVGRGSPKTIGQSDGFSEEMNLNKKQVGGKIQLKSLKSESEVGFADKDLLGQSDDRKFVNVGTSFENVDGDFDNMDQNQEGIVGILDNMDQNQKSIVGTLDSSIR</sequence>
<dbReference type="Gene3D" id="2.60.40.10">
    <property type="entry name" value="Immunoglobulins"/>
    <property type="match status" value="1"/>
</dbReference>